<evidence type="ECO:0000256" key="1">
    <source>
        <dbReference type="SAM" id="Phobius"/>
    </source>
</evidence>
<comment type="caution">
    <text evidence="2">The sequence shown here is derived from an EMBL/GenBank/DDBJ whole genome shotgun (WGS) entry which is preliminary data.</text>
</comment>
<evidence type="ECO:0008006" key="4">
    <source>
        <dbReference type="Google" id="ProtNLM"/>
    </source>
</evidence>
<keyword evidence="3" id="KW-1185">Reference proteome</keyword>
<gene>
    <name evidence="2" type="ORF">Pdsh_08275</name>
</gene>
<organism evidence="2 3">
    <name type="scientific">Pyrodictium delaneyi</name>
    <dbReference type="NCBI Taxonomy" id="1273541"/>
    <lineage>
        <taxon>Archaea</taxon>
        <taxon>Thermoproteota</taxon>
        <taxon>Thermoprotei</taxon>
        <taxon>Desulfurococcales</taxon>
        <taxon>Pyrodictiaceae</taxon>
        <taxon>Pyrodictium</taxon>
    </lineage>
</organism>
<feature type="transmembrane region" description="Helical" evidence="1">
    <location>
        <begin position="20"/>
        <end position="45"/>
    </location>
</feature>
<keyword evidence="1" id="KW-0472">Membrane</keyword>
<dbReference type="Proteomes" id="UP000196694">
    <property type="component" value="Unassembled WGS sequence"/>
</dbReference>
<name>A0A211YLQ6_9CREN</name>
<evidence type="ECO:0000313" key="3">
    <source>
        <dbReference type="Proteomes" id="UP000196694"/>
    </source>
</evidence>
<sequence>MLHTGLAGKTHGAGCTVMRGISPVIATVIILAVTVAIAVAVIGWITGLWGSLTGGTEQLQIYPDSYINATGNFAIIHVRNTGSADATITKIEIEGIGSFGSGDFDVYTSEATAVTEAIAGTLTADNDVVKAGEEAWIAIVNVNGATAGSSYNVKIYTANGNVFPAIVKAVQR</sequence>
<keyword evidence="1" id="KW-0812">Transmembrane</keyword>
<dbReference type="NCBIfam" id="TIGR02537">
    <property type="entry name" value="arch_flag_Nterm"/>
    <property type="match status" value="1"/>
</dbReference>
<protein>
    <recommendedName>
        <fullName evidence="4">Archaeal Type IV pilin N-terminal domain-containing protein</fullName>
    </recommendedName>
</protein>
<evidence type="ECO:0000313" key="2">
    <source>
        <dbReference type="EMBL" id="OWJ53879.1"/>
    </source>
</evidence>
<reference evidence="2 3" key="1">
    <citation type="submission" date="2017-05" db="EMBL/GenBank/DDBJ databases">
        <title>The draft genome of the hyperthermophilic archaeon 'Pyrodictium delaneyi strain Hulk', an iron and nitrate reducer, reveals the capacity for sulfate reduction.</title>
        <authorList>
            <person name="Demey L.M."/>
            <person name="Miller C."/>
            <person name="Manzella M."/>
            <person name="Reguera G."/>
            <person name="Kashefi K."/>
        </authorList>
    </citation>
    <scope>NUCLEOTIDE SEQUENCE [LARGE SCALE GENOMIC DNA]</scope>
    <source>
        <strain evidence="2 3">Hulk</strain>
    </source>
</reference>
<dbReference type="InterPro" id="IPR013373">
    <property type="entry name" value="Flagellin/pilin_N_arc"/>
</dbReference>
<dbReference type="AlphaFoldDB" id="A0A211YLQ6"/>
<dbReference type="EMBL" id="NCQP01000007">
    <property type="protein sequence ID" value="OWJ53879.1"/>
    <property type="molecule type" value="Genomic_DNA"/>
</dbReference>
<keyword evidence="1" id="KW-1133">Transmembrane helix</keyword>
<accession>A0A211YLQ6</accession>
<proteinExistence type="predicted"/>